<organism evidence="7 8">
    <name type="scientific">Thalassiosira oceanica</name>
    <name type="common">Marine diatom</name>
    <dbReference type="NCBI Taxonomy" id="159749"/>
    <lineage>
        <taxon>Eukaryota</taxon>
        <taxon>Sar</taxon>
        <taxon>Stramenopiles</taxon>
        <taxon>Ochrophyta</taxon>
        <taxon>Bacillariophyta</taxon>
        <taxon>Coscinodiscophyceae</taxon>
        <taxon>Thalassiosirophycidae</taxon>
        <taxon>Thalassiosirales</taxon>
        <taxon>Thalassiosiraceae</taxon>
        <taxon>Thalassiosira</taxon>
    </lineage>
</organism>
<dbReference type="SUPFAM" id="SSF81321">
    <property type="entry name" value="Family A G protein-coupled receptor-like"/>
    <property type="match status" value="1"/>
</dbReference>
<feature type="transmembrane region" description="Helical" evidence="6">
    <location>
        <begin position="65"/>
        <end position="84"/>
    </location>
</feature>
<dbReference type="PANTHER" id="PTHR23112">
    <property type="entry name" value="G PROTEIN-COUPLED RECEPTOR 157-RELATED"/>
    <property type="match status" value="1"/>
</dbReference>
<keyword evidence="8" id="KW-1185">Reference proteome</keyword>
<feature type="region of interest" description="Disordered" evidence="5">
    <location>
        <begin position="291"/>
        <end position="330"/>
    </location>
</feature>
<keyword evidence="3 6" id="KW-1133">Transmembrane helix</keyword>
<dbReference type="GO" id="GO:0005886">
    <property type="term" value="C:plasma membrane"/>
    <property type="evidence" value="ECO:0007669"/>
    <property type="project" value="TreeGrafter"/>
</dbReference>
<name>K0TRA6_THAOC</name>
<evidence type="ECO:0000256" key="6">
    <source>
        <dbReference type="SAM" id="Phobius"/>
    </source>
</evidence>
<sequence>MPKDTPMAIGSVGSDATCAAQGFVILVFYLAFPFYYASISVFAYLAVKNNFNEEKYAWLEKWIHIGAYALPLSVSIASLAKGWYGPGLQFCNLEKNVGCDNYVECYDKGAFNIYEPLEYLILVELLVGTGTITVLLCKYEKMQREIDEAVGYTRIVETVRRRRLVEAAIQTGLYIFTFWFGYLPLVVESFIRNVSGKLTYDLIIASRCIFAFQGVLLMAIYLALSRINRSARISVARLGETTASCGETTVSKIRANAERKRRMSAHSSVSNRSAFKFSIFDGTPSDDSPWAQYFDDSERGGEISETSTTSDLSSRLISTGMLDEGEDWRS</sequence>
<dbReference type="Gene3D" id="1.20.1070.10">
    <property type="entry name" value="Rhodopsin 7-helix transmembrane proteins"/>
    <property type="match status" value="1"/>
</dbReference>
<dbReference type="EMBL" id="AGNL01000844">
    <property type="protein sequence ID" value="EJK77462.1"/>
    <property type="molecule type" value="Genomic_DNA"/>
</dbReference>
<comment type="caution">
    <text evidence="7">The sequence shown here is derived from an EMBL/GenBank/DDBJ whole genome shotgun (WGS) entry which is preliminary data.</text>
</comment>
<feature type="transmembrane region" description="Helical" evidence="6">
    <location>
        <begin position="119"/>
        <end position="137"/>
    </location>
</feature>
<feature type="transmembrane region" description="Helical" evidence="6">
    <location>
        <begin position="164"/>
        <end position="182"/>
    </location>
</feature>
<evidence type="ECO:0000256" key="1">
    <source>
        <dbReference type="ARBA" id="ARBA00004141"/>
    </source>
</evidence>
<keyword evidence="4 6" id="KW-0472">Membrane</keyword>
<dbReference type="GO" id="GO:0004930">
    <property type="term" value="F:G protein-coupled receptor activity"/>
    <property type="evidence" value="ECO:0007669"/>
    <property type="project" value="TreeGrafter"/>
</dbReference>
<proteinExistence type="predicted"/>
<keyword evidence="2 6" id="KW-0812">Transmembrane</keyword>
<gene>
    <name evidence="7" type="ORF">THAOC_00707</name>
</gene>
<feature type="transmembrane region" description="Helical" evidence="6">
    <location>
        <begin position="20"/>
        <end position="45"/>
    </location>
</feature>
<evidence type="ECO:0000313" key="8">
    <source>
        <dbReference type="Proteomes" id="UP000266841"/>
    </source>
</evidence>
<protein>
    <recommendedName>
        <fullName evidence="9">G-protein coupled receptors family 1 profile domain-containing protein</fullName>
    </recommendedName>
</protein>
<reference evidence="7 8" key="1">
    <citation type="journal article" date="2012" name="Genome Biol.">
        <title>Genome and low-iron response of an oceanic diatom adapted to chronic iron limitation.</title>
        <authorList>
            <person name="Lommer M."/>
            <person name="Specht M."/>
            <person name="Roy A.S."/>
            <person name="Kraemer L."/>
            <person name="Andreson R."/>
            <person name="Gutowska M.A."/>
            <person name="Wolf J."/>
            <person name="Bergner S.V."/>
            <person name="Schilhabel M.B."/>
            <person name="Klostermeier U.C."/>
            <person name="Beiko R.G."/>
            <person name="Rosenstiel P."/>
            <person name="Hippler M."/>
            <person name="Laroche J."/>
        </authorList>
    </citation>
    <scope>NUCLEOTIDE SEQUENCE [LARGE SCALE GENOMIC DNA]</scope>
    <source>
        <strain evidence="7 8">CCMP1005</strain>
    </source>
</reference>
<evidence type="ECO:0000256" key="4">
    <source>
        <dbReference type="ARBA" id="ARBA00023136"/>
    </source>
</evidence>
<dbReference type="GO" id="GO:0007189">
    <property type="term" value="P:adenylate cyclase-activating G protein-coupled receptor signaling pathway"/>
    <property type="evidence" value="ECO:0007669"/>
    <property type="project" value="TreeGrafter"/>
</dbReference>
<dbReference type="AlphaFoldDB" id="K0TRA6"/>
<evidence type="ECO:0000256" key="5">
    <source>
        <dbReference type="SAM" id="MobiDB-lite"/>
    </source>
</evidence>
<comment type="subcellular location">
    <subcellularLocation>
        <location evidence="1">Membrane</location>
        <topology evidence="1">Multi-pass membrane protein</topology>
    </subcellularLocation>
</comment>
<dbReference type="PANTHER" id="PTHR23112:SF37">
    <property type="entry name" value="G PROTEIN-COUPLED RECEPTOR GPR1"/>
    <property type="match status" value="1"/>
</dbReference>
<feature type="compositionally biased region" description="Polar residues" evidence="5">
    <location>
        <begin position="304"/>
        <end position="317"/>
    </location>
</feature>
<evidence type="ECO:0000256" key="3">
    <source>
        <dbReference type="ARBA" id="ARBA00022989"/>
    </source>
</evidence>
<evidence type="ECO:0000256" key="2">
    <source>
        <dbReference type="ARBA" id="ARBA00022692"/>
    </source>
</evidence>
<accession>K0TRA6</accession>
<evidence type="ECO:0000313" key="7">
    <source>
        <dbReference type="EMBL" id="EJK77462.1"/>
    </source>
</evidence>
<dbReference type="Proteomes" id="UP000266841">
    <property type="component" value="Unassembled WGS sequence"/>
</dbReference>
<feature type="transmembrane region" description="Helical" evidence="6">
    <location>
        <begin position="202"/>
        <end position="224"/>
    </location>
</feature>
<evidence type="ECO:0008006" key="9">
    <source>
        <dbReference type="Google" id="ProtNLM"/>
    </source>
</evidence>